<keyword evidence="4 11" id="KW-0816">Tricarboxylic acid cycle</keyword>
<dbReference type="OrthoDB" id="5287793at2"/>
<comment type="subcellular location">
    <subcellularLocation>
        <location evidence="11">Cytoplasm</location>
    </subcellularLocation>
</comment>
<evidence type="ECO:0000313" key="15">
    <source>
        <dbReference type="Proteomes" id="UP000464524"/>
    </source>
</evidence>
<dbReference type="GO" id="GO:0005524">
    <property type="term" value="F:ATP binding"/>
    <property type="evidence" value="ECO:0007669"/>
    <property type="project" value="UniProtKB-UniRule"/>
</dbReference>
<reference evidence="14 15" key="1">
    <citation type="submission" date="2019-12" db="EMBL/GenBank/DDBJ databases">
        <title>Genome sequencing and assembly of endphytes of Porphyra tenera.</title>
        <authorList>
            <person name="Park J.M."/>
            <person name="Shin R."/>
            <person name="Jo S.H."/>
        </authorList>
    </citation>
    <scope>NUCLEOTIDE SEQUENCE [LARGE SCALE GENOMIC DNA]</scope>
    <source>
        <strain evidence="14 15">GPM4</strain>
    </source>
</reference>
<keyword evidence="6 11" id="KW-0547">Nucleotide-binding</keyword>
<feature type="domain" description="Isocitrate dehydrogenase kinase/phosphatase (AceK) kinase" evidence="12">
    <location>
        <begin position="319"/>
        <end position="571"/>
    </location>
</feature>
<evidence type="ECO:0000259" key="12">
    <source>
        <dbReference type="Pfam" id="PF06315"/>
    </source>
</evidence>
<evidence type="ECO:0000256" key="2">
    <source>
        <dbReference type="ARBA" id="ARBA00022490"/>
    </source>
</evidence>
<dbReference type="GO" id="GO:0006099">
    <property type="term" value="P:tricarboxylic acid cycle"/>
    <property type="evidence" value="ECO:0007669"/>
    <property type="project" value="UniProtKB-UniRule"/>
</dbReference>
<dbReference type="PIRSF" id="PIRSF000719">
    <property type="entry name" value="AceK"/>
    <property type="match status" value="1"/>
</dbReference>
<dbReference type="GO" id="GO:0004674">
    <property type="term" value="F:protein serine/threonine kinase activity"/>
    <property type="evidence" value="ECO:0007669"/>
    <property type="project" value="UniProtKB-KW"/>
</dbReference>
<evidence type="ECO:0000256" key="5">
    <source>
        <dbReference type="ARBA" id="ARBA00022679"/>
    </source>
</evidence>
<keyword evidence="1 11" id="KW-0329">Glyoxylate bypass</keyword>
<dbReference type="AlphaFoldDB" id="A0A857JK05"/>
<comment type="function">
    <text evidence="11">Bifunctional enzyme which can phosphorylate or dephosphorylate isocitrate dehydrogenase (IDH) on a specific serine residue. This is a regulatory mechanism which enables bacteria to bypass the Krebs cycle via the glyoxylate shunt in response to the source of carbon. When bacteria are grown on glucose, IDH is fully active and unphosphorylated, but when grown on acetate or ethanol, the activity of IDH declines drastically concomitant with its phosphorylation.</text>
</comment>
<organism evidence="14 15">
    <name type="scientific">Paraglaciecola mesophila</name>
    <dbReference type="NCBI Taxonomy" id="197222"/>
    <lineage>
        <taxon>Bacteria</taxon>
        <taxon>Pseudomonadati</taxon>
        <taxon>Pseudomonadota</taxon>
        <taxon>Gammaproteobacteria</taxon>
        <taxon>Alteromonadales</taxon>
        <taxon>Alteromonadaceae</taxon>
        <taxon>Paraglaciecola</taxon>
    </lineage>
</organism>
<dbReference type="InterPro" id="IPR046855">
    <property type="entry name" value="AceK_kinase"/>
</dbReference>
<feature type="domain" description="Isocitrate dehydrogenase kinase/phosphatase (AceK) regulatory" evidence="13">
    <location>
        <begin position="15"/>
        <end position="317"/>
    </location>
</feature>
<comment type="catalytic activity">
    <reaction evidence="11">
        <text>L-seryl-[isocitrate dehydrogenase] + ATP = O-phospho-L-seryl-[isocitrate dehydrogenase] + ADP + H(+)</text>
        <dbReference type="Rhea" id="RHEA:43540"/>
        <dbReference type="Rhea" id="RHEA-COMP:10605"/>
        <dbReference type="Rhea" id="RHEA-COMP:10606"/>
        <dbReference type="ChEBI" id="CHEBI:15378"/>
        <dbReference type="ChEBI" id="CHEBI:29999"/>
        <dbReference type="ChEBI" id="CHEBI:30616"/>
        <dbReference type="ChEBI" id="CHEBI:83421"/>
        <dbReference type="ChEBI" id="CHEBI:456216"/>
        <dbReference type="EC" id="2.7.11.5"/>
    </reaction>
</comment>
<dbReference type="GO" id="GO:0006006">
    <property type="term" value="P:glucose metabolic process"/>
    <property type="evidence" value="ECO:0007669"/>
    <property type="project" value="InterPro"/>
</dbReference>
<name>A0A857JK05_9ALTE</name>
<dbReference type="PANTHER" id="PTHR39559:SF1">
    <property type="entry name" value="ISOCITRATE DEHYDROGENASE KINASE_PHOSPHATASE"/>
    <property type="match status" value="1"/>
</dbReference>
<feature type="active site" evidence="11">
    <location>
        <position position="380"/>
    </location>
</feature>
<evidence type="ECO:0000256" key="4">
    <source>
        <dbReference type="ARBA" id="ARBA00022532"/>
    </source>
</evidence>
<dbReference type="NCBIfam" id="NF002804">
    <property type="entry name" value="PRK02946.1"/>
    <property type="match status" value="1"/>
</dbReference>
<dbReference type="InterPro" id="IPR010452">
    <property type="entry name" value="Isocitrate_DH_AceK"/>
</dbReference>
<dbReference type="Proteomes" id="UP000464524">
    <property type="component" value="Chromosome"/>
</dbReference>
<accession>A0A857JK05</accession>
<evidence type="ECO:0000256" key="9">
    <source>
        <dbReference type="ARBA" id="ARBA00022840"/>
    </source>
</evidence>
<feature type="binding site" evidence="11">
    <location>
        <begin position="324"/>
        <end position="330"/>
    </location>
    <ligand>
        <name>ATP</name>
        <dbReference type="ChEBI" id="CHEBI:30616"/>
    </ligand>
</feature>
<comment type="similarity">
    <text evidence="11">Belongs to the AceK family.</text>
</comment>
<dbReference type="GO" id="GO:0006097">
    <property type="term" value="P:glyoxylate cycle"/>
    <property type="evidence" value="ECO:0007669"/>
    <property type="project" value="UniProtKB-UniRule"/>
</dbReference>
<dbReference type="InterPro" id="IPR046854">
    <property type="entry name" value="AceK_regulatory"/>
</dbReference>
<dbReference type="EC" id="2.7.11.5" evidence="11"/>
<keyword evidence="5 11" id="KW-0808">Transferase</keyword>
<dbReference type="GO" id="GO:0004721">
    <property type="term" value="F:phosphoprotein phosphatase activity"/>
    <property type="evidence" value="ECO:0007669"/>
    <property type="project" value="UniProtKB-KW"/>
</dbReference>
<dbReference type="EC" id="3.1.3.-" evidence="11"/>
<dbReference type="GO" id="GO:0005737">
    <property type="term" value="C:cytoplasm"/>
    <property type="evidence" value="ECO:0007669"/>
    <property type="project" value="UniProtKB-SubCell"/>
</dbReference>
<dbReference type="Pfam" id="PF20423">
    <property type="entry name" value="AceK_regulatory"/>
    <property type="match status" value="1"/>
</dbReference>
<evidence type="ECO:0000259" key="13">
    <source>
        <dbReference type="Pfam" id="PF20423"/>
    </source>
</evidence>
<dbReference type="Pfam" id="PF06315">
    <property type="entry name" value="AceK_kinase"/>
    <property type="match status" value="1"/>
</dbReference>
<keyword evidence="15" id="KW-1185">Reference proteome</keyword>
<evidence type="ECO:0000256" key="7">
    <source>
        <dbReference type="ARBA" id="ARBA00022777"/>
    </source>
</evidence>
<dbReference type="PANTHER" id="PTHR39559">
    <property type="match status" value="1"/>
</dbReference>
<keyword evidence="8 11" id="KW-0378">Hydrolase</keyword>
<evidence type="ECO:0000313" key="14">
    <source>
        <dbReference type="EMBL" id="QHJ11652.1"/>
    </source>
</evidence>
<evidence type="ECO:0000256" key="6">
    <source>
        <dbReference type="ARBA" id="ARBA00022741"/>
    </source>
</evidence>
<proteinExistence type="inferred from homology"/>
<feature type="binding site" evidence="11">
    <location>
        <position position="345"/>
    </location>
    <ligand>
        <name>ATP</name>
        <dbReference type="ChEBI" id="CHEBI:30616"/>
    </ligand>
</feature>
<gene>
    <name evidence="11" type="primary">aceK</name>
    <name evidence="14" type="ORF">FX988_01887</name>
</gene>
<dbReference type="KEGG" id="pmes:FX988_01887"/>
<keyword evidence="3 11" id="KW-0723">Serine/threonine-protein kinase</keyword>
<keyword evidence="2 11" id="KW-0963">Cytoplasm</keyword>
<evidence type="ECO:0000256" key="1">
    <source>
        <dbReference type="ARBA" id="ARBA00022435"/>
    </source>
</evidence>
<dbReference type="EMBL" id="CP047656">
    <property type="protein sequence ID" value="QHJ11652.1"/>
    <property type="molecule type" value="Genomic_DNA"/>
</dbReference>
<protein>
    <recommendedName>
        <fullName evidence="11">Isocitrate dehydrogenase kinase/phosphatase</fullName>
        <shortName evidence="11">IDH kinase/phosphatase</shortName>
        <shortName evidence="11">IDHK/P</shortName>
        <ecNumber evidence="11">2.7.11.5</ecNumber>
        <ecNumber evidence="11">3.1.3.-</ecNumber>
    </recommendedName>
</protein>
<keyword evidence="10 11" id="KW-0904">Protein phosphatase</keyword>
<evidence type="ECO:0000256" key="11">
    <source>
        <dbReference type="HAMAP-Rule" id="MF_00747"/>
    </source>
</evidence>
<sequence length="577" mass="67289">MNNTHSSVLNKVAFLILHGFDKSYRRHSRITRDAQQRFEQAKWQETQKAMKERIAIYERTLADAVGEIYQQVFPHQENNQFWLDLKIRYQKILSDHPQYELAETFYNSVIGRIFKHQQINDDMMFIMPTRCYLAGLQRHIVLHSFDTSGTVRKMLEDIFNRYHFDIAFQDIQRDLKHLDAALRARLNTAQLASVHTVEMLKSVFYRSKSAYLIGRICMPDETLPFVIPLSVTTKDTPDKSNQIVVEALLTERQDLSVIFSFARSYFMADTQHPAEVVAFLHELLPHKKKFELYIALGLYKHGKTVFYRNFLAHMEDSSDQFAIAPGIRGLVMAVFHLPSYGVVFKIIKDEFPESKKITRQHVKDCYKLVKMTDRVGRMADTHEYVNFRLPRHRVEQALIDELLETCTSSVELTDDEVIIKHLYIERKMTPLNIFLAEQKDPKLITNALNDLGLCIKQIAAAHIFAGDMLHKNFGITRGGRVIFYDYDEICYLTEREFRALPKSDDPYAIDTLSVGPTDVFPEQFEHFIVGKKHLKQELKALHGEIMTAEYWQNMQAQSLKGDVPDFIPYDQTKRFVN</sequence>
<evidence type="ECO:0000256" key="8">
    <source>
        <dbReference type="ARBA" id="ARBA00022801"/>
    </source>
</evidence>
<evidence type="ECO:0000256" key="10">
    <source>
        <dbReference type="ARBA" id="ARBA00022912"/>
    </source>
</evidence>
<dbReference type="RefSeq" id="WP_160179394.1">
    <property type="nucleotide sequence ID" value="NZ_CP047656.1"/>
</dbReference>
<dbReference type="HAMAP" id="MF_00747">
    <property type="entry name" value="AceK"/>
    <property type="match status" value="1"/>
</dbReference>
<evidence type="ECO:0000256" key="3">
    <source>
        <dbReference type="ARBA" id="ARBA00022527"/>
    </source>
</evidence>
<keyword evidence="9 11" id="KW-0067">ATP-binding</keyword>
<dbReference type="GO" id="GO:0008772">
    <property type="term" value="F:[isocitrate dehydrogenase (NADP+)] kinase activity"/>
    <property type="evidence" value="ECO:0007669"/>
    <property type="project" value="UniProtKB-UniRule"/>
</dbReference>
<dbReference type="GO" id="GO:0016208">
    <property type="term" value="F:AMP binding"/>
    <property type="evidence" value="ECO:0007669"/>
    <property type="project" value="TreeGrafter"/>
</dbReference>
<keyword evidence="7 11" id="KW-0418">Kinase</keyword>